<dbReference type="EMBL" id="QNUL01000025">
    <property type="protein sequence ID" value="REA57772.1"/>
    <property type="molecule type" value="Genomic_DNA"/>
</dbReference>
<keyword evidence="3" id="KW-1185">Reference proteome</keyword>
<reference evidence="2 3" key="1">
    <citation type="submission" date="2018-07" db="EMBL/GenBank/DDBJ databases">
        <title>Dyadobacter roseus sp. nov., isolated from rose rhizosphere soil.</title>
        <authorList>
            <person name="Chen L."/>
        </authorList>
    </citation>
    <scope>NUCLEOTIDE SEQUENCE [LARGE SCALE GENOMIC DNA]</scope>
    <source>
        <strain evidence="2 3">RS19</strain>
    </source>
</reference>
<dbReference type="SUPFAM" id="SSF51905">
    <property type="entry name" value="FAD/NAD(P)-binding domain"/>
    <property type="match status" value="1"/>
</dbReference>
<dbReference type="Pfam" id="PF13454">
    <property type="entry name" value="NAD_binding_9"/>
    <property type="match status" value="1"/>
</dbReference>
<comment type="caution">
    <text evidence="2">The sequence shown here is derived from an EMBL/GenBank/DDBJ whole genome shotgun (WGS) entry which is preliminary data.</text>
</comment>
<dbReference type="PANTHER" id="PTHR40254:SF1">
    <property type="entry name" value="BLR0577 PROTEIN"/>
    <property type="match status" value="1"/>
</dbReference>
<evidence type="ECO:0000259" key="1">
    <source>
        <dbReference type="Pfam" id="PF13454"/>
    </source>
</evidence>
<dbReference type="InterPro" id="IPR036188">
    <property type="entry name" value="FAD/NAD-bd_sf"/>
</dbReference>
<organism evidence="2 3">
    <name type="scientific">Dyadobacter luteus</name>
    <dbReference type="NCBI Taxonomy" id="2259619"/>
    <lineage>
        <taxon>Bacteria</taxon>
        <taxon>Pseudomonadati</taxon>
        <taxon>Bacteroidota</taxon>
        <taxon>Cytophagia</taxon>
        <taxon>Cytophagales</taxon>
        <taxon>Spirosomataceae</taxon>
        <taxon>Dyadobacter</taxon>
    </lineage>
</organism>
<dbReference type="AlphaFoldDB" id="A0A3D8Y6D5"/>
<proteinExistence type="predicted"/>
<evidence type="ECO:0000313" key="2">
    <source>
        <dbReference type="EMBL" id="REA57772.1"/>
    </source>
</evidence>
<protein>
    <recommendedName>
        <fullName evidence="1">FAD-dependent urate hydroxylase HpyO/Asp monooxygenase CreE-like FAD/NAD(P)-binding domain-containing protein</fullName>
    </recommendedName>
</protein>
<sequence length="587" mass="67090">MVARSQLIHTKLKTRIAILGGGPSALFLYKKLVESARKDIEVDIFEAKQELGSGMPYSTEGANKEHITNVSDNEIPEIVTSIEEWVQTLDDDYLRYFDMDKDHFNEYKVLPRLFFGHYLNAQFGLLLEKAEKVGIKTRVHFGARVIDVSDHEETGKVAVRIVGKAIEEFDKVVICTGHKWPDKHEKKVDGYYDSPYPPSKLRLELNHTIAIRGSSLTAIDAIRTLARSNGKFTKLPDGKTGFVASETSPDFRLILHSRNGLLPAVRFHLEEPLLSMDSLLSEAELDQNREENDGFLSLDYVFEKDFVDLFKDKQPDFYAKIKDLTLEEFVEKMMDRRERKEAFDLFREEYAEAQESIRNRESIHWKEMLAVLSFALNYPAKYFSAEDMQRLQKSLMPLISIVIAFVPQSSCEELLALNDAGRLEIISVGDDSEVVPEEKGGITYRFKDEQGEEQEVYYRTFIDCLGQPHLSYDAFPFKSMFENDTITPARLRFKSAESGEKELSEGNKKVKKGEDGHYYLIVSGVTINDEFQVVGKNRKPNERIYIMAVPYIGGYNPDYSGLDFCEEASDKIVDEVIRTIGVETVVN</sequence>
<dbReference type="InterPro" id="IPR038732">
    <property type="entry name" value="HpyO/CreE_NAD-binding"/>
</dbReference>
<dbReference type="OrthoDB" id="6309046at2"/>
<dbReference type="PANTHER" id="PTHR40254">
    <property type="entry name" value="BLR0577 PROTEIN"/>
    <property type="match status" value="1"/>
</dbReference>
<evidence type="ECO:0000313" key="3">
    <source>
        <dbReference type="Proteomes" id="UP000256373"/>
    </source>
</evidence>
<dbReference type="InterPro" id="IPR052189">
    <property type="entry name" value="L-asp_N-monooxygenase_NS-form"/>
</dbReference>
<gene>
    <name evidence="2" type="ORF">DSL64_22830</name>
</gene>
<name>A0A3D8Y6D5_9BACT</name>
<accession>A0A3D8Y6D5</accession>
<dbReference type="Gene3D" id="3.50.50.60">
    <property type="entry name" value="FAD/NAD(P)-binding domain"/>
    <property type="match status" value="1"/>
</dbReference>
<dbReference type="Proteomes" id="UP000256373">
    <property type="component" value="Unassembled WGS sequence"/>
</dbReference>
<feature type="domain" description="FAD-dependent urate hydroxylase HpyO/Asp monooxygenase CreE-like FAD/NAD(P)-binding" evidence="1">
    <location>
        <begin position="17"/>
        <end position="178"/>
    </location>
</feature>